<name>A0A2H5QIB2_CITUN</name>
<dbReference type="Pfam" id="PF13855">
    <property type="entry name" value="LRR_8"/>
    <property type="match status" value="2"/>
</dbReference>
<dbReference type="InterPro" id="IPR046956">
    <property type="entry name" value="RLP23-like"/>
</dbReference>
<dbReference type="PANTHER" id="PTHR48061:SF12">
    <property type="entry name" value="DISEASE RESISTANCE LIKE PROTEIN"/>
    <property type="match status" value="1"/>
</dbReference>
<evidence type="ECO:0000256" key="10">
    <source>
        <dbReference type="ARBA" id="ARBA00023170"/>
    </source>
</evidence>
<evidence type="ECO:0000256" key="11">
    <source>
        <dbReference type="ARBA" id="ARBA00023180"/>
    </source>
</evidence>
<organism evidence="12 13">
    <name type="scientific">Citrus unshiu</name>
    <name type="common">Satsuma mandarin</name>
    <name type="synonym">Citrus nobilis var. unshiu</name>
    <dbReference type="NCBI Taxonomy" id="55188"/>
    <lineage>
        <taxon>Eukaryota</taxon>
        <taxon>Viridiplantae</taxon>
        <taxon>Streptophyta</taxon>
        <taxon>Embryophyta</taxon>
        <taxon>Tracheophyta</taxon>
        <taxon>Spermatophyta</taxon>
        <taxon>Magnoliopsida</taxon>
        <taxon>eudicotyledons</taxon>
        <taxon>Gunneridae</taxon>
        <taxon>Pentapetalae</taxon>
        <taxon>rosids</taxon>
        <taxon>malvids</taxon>
        <taxon>Sapindales</taxon>
        <taxon>Rutaceae</taxon>
        <taxon>Aurantioideae</taxon>
        <taxon>Citrus</taxon>
    </lineage>
</organism>
<evidence type="ECO:0000256" key="9">
    <source>
        <dbReference type="ARBA" id="ARBA00023136"/>
    </source>
</evidence>
<evidence type="ECO:0000256" key="7">
    <source>
        <dbReference type="ARBA" id="ARBA00022737"/>
    </source>
</evidence>
<keyword evidence="11" id="KW-0325">Glycoprotein</keyword>
<proteinExistence type="inferred from homology"/>
<evidence type="ECO:0000256" key="8">
    <source>
        <dbReference type="ARBA" id="ARBA00022989"/>
    </source>
</evidence>
<dbReference type="Proteomes" id="UP000236630">
    <property type="component" value="Unassembled WGS sequence"/>
</dbReference>
<keyword evidence="4" id="KW-0433">Leucine-rich repeat</keyword>
<dbReference type="GO" id="GO:0005886">
    <property type="term" value="C:plasma membrane"/>
    <property type="evidence" value="ECO:0007669"/>
    <property type="project" value="UniProtKB-SubCell"/>
</dbReference>
<evidence type="ECO:0000256" key="1">
    <source>
        <dbReference type="ARBA" id="ARBA00004251"/>
    </source>
</evidence>
<keyword evidence="8" id="KW-1133">Transmembrane helix</keyword>
<evidence type="ECO:0000256" key="5">
    <source>
        <dbReference type="ARBA" id="ARBA00022692"/>
    </source>
</evidence>
<dbReference type="AlphaFoldDB" id="A0A2H5QIB2"/>
<dbReference type="InterPro" id="IPR001611">
    <property type="entry name" value="Leu-rich_rpt"/>
</dbReference>
<evidence type="ECO:0000313" key="12">
    <source>
        <dbReference type="EMBL" id="GAY64366.1"/>
    </source>
</evidence>
<evidence type="ECO:0000256" key="3">
    <source>
        <dbReference type="ARBA" id="ARBA00022475"/>
    </source>
</evidence>
<evidence type="ECO:0000313" key="13">
    <source>
        <dbReference type="Proteomes" id="UP000236630"/>
    </source>
</evidence>
<sequence>MTSDSPFPYRLQRLSDFSGQIPPSLGNLNQLQWLDLAFNNFLCELPASIGTLSSLERLDVFCCDFSGQIPPSLGPIPALSMKIRHYLISKNNLTGEIPSWICNLSSLYVLDLSDNNLSGEPLQCLGNFSGGLSVLSLQGKNFFGTTPDTFMNGSDLRMVDLSHNLLQGKIPKSLANCAVLEISDLRNNQINDTFPIWLGSLLELNILVLIQQLPCMGKLPSKYFQCWNAMKFANSSQLRYMENFLSSYFSFDFYRYFPQNDYSITMSNKGQMMTHDKIPDILKGIILSSNRFDGEIPTSIANLKGLQVISLASNNLQGHIPPCLGSLTNLESLDLSKNRLTFLEFFNATHNNLTGPIPQANQFPAFGYSSSNGNSRLCGKPLPKESENSEPPVNEAHIEGSEALFSGASDWKIVLTVSRCLDKGLPHNPEFSSNELWSNVGNWFACGTGPMRLLCETLKNPRNVRST</sequence>
<keyword evidence="7" id="KW-0677">Repeat</keyword>
<accession>A0A2H5QIB2</accession>
<dbReference type="FunFam" id="3.80.10.10:FF:000041">
    <property type="entry name" value="LRR receptor-like serine/threonine-protein kinase ERECTA"/>
    <property type="match status" value="1"/>
</dbReference>
<dbReference type="InterPro" id="IPR003591">
    <property type="entry name" value="Leu-rich_rpt_typical-subtyp"/>
</dbReference>
<dbReference type="SUPFAM" id="SSF52058">
    <property type="entry name" value="L domain-like"/>
    <property type="match status" value="1"/>
</dbReference>
<protein>
    <recommendedName>
        <fullName evidence="14">Leucine-rich repeat-containing N-terminal plant-type domain-containing protein</fullName>
    </recommendedName>
</protein>
<reference evidence="12 13" key="1">
    <citation type="journal article" date="2017" name="Front. Genet.">
        <title>Draft sequencing of the heterozygous diploid genome of Satsuma (Citrus unshiu Marc.) using a hybrid assembly approach.</title>
        <authorList>
            <person name="Shimizu T."/>
            <person name="Tanizawa Y."/>
            <person name="Mochizuki T."/>
            <person name="Nagasaki H."/>
            <person name="Yoshioka T."/>
            <person name="Toyoda A."/>
            <person name="Fujiyama A."/>
            <person name="Kaminuma E."/>
            <person name="Nakamura Y."/>
        </authorList>
    </citation>
    <scope>NUCLEOTIDE SEQUENCE [LARGE SCALE GENOMIC DNA]</scope>
    <source>
        <strain evidence="13">cv. Miyagawa wase</strain>
    </source>
</reference>
<keyword evidence="9" id="KW-0472">Membrane</keyword>
<evidence type="ECO:0008006" key="14">
    <source>
        <dbReference type="Google" id="ProtNLM"/>
    </source>
</evidence>
<comment type="caution">
    <text evidence="12">The sequence shown here is derived from an EMBL/GenBank/DDBJ whole genome shotgun (WGS) entry which is preliminary data.</text>
</comment>
<evidence type="ECO:0000256" key="6">
    <source>
        <dbReference type="ARBA" id="ARBA00022729"/>
    </source>
</evidence>
<dbReference type="PANTHER" id="PTHR48061">
    <property type="entry name" value="LEUCINE-RICH REPEAT RECEPTOR PROTEIN KINASE EMS1-LIKE-RELATED"/>
    <property type="match status" value="1"/>
</dbReference>
<keyword evidence="10" id="KW-0675">Receptor</keyword>
<keyword evidence="6" id="KW-0732">Signal</keyword>
<dbReference type="PROSITE" id="PS51450">
    <property type="entry name" value="LRR"/>
    <property type="match status" value="1"/>
</dbReference>
<keyword evidence="5" id="KW-0812">Transmembrane</keyword>
<dbReference type="SMART" id="SM00369">
    <property type="entry name" value="LRR_TYP"/>
    <property type="match status" value="4"/>
</dbReference>
<comment type="similarity">
    <text evidence="2">Belongs to the RLP family.</text>
</comment>
<comment type="subcellular location">
    <subcellularLocation>
        <location evidence="1">Cell membrane</location>
        <topology evidence="1">Single-pass type I membrane protein</topology>
    </subcellularLocation>
</comment>
<dbReference type="PRINTS" id="PR00019">
    <property type="entry name" value="LEURICHRPT"/>
</dbReference>
<dbReference type="Gene3D" id="3.80.10.10">
    <property type="entry name" value="Ribonuclease Inhibitor"/>
    <property type="match status" value="2"/>
</dbReference>
<keyword evidence="13" id="KW-1185">Reference proteome</keyword>
<evidence type="ECO:0000256" key="2">
    <source>
        <dbReference type="ARBA" id="ARBA00009592"/>
    </source>
</evidence>
<dbReference type="InterPro" id="IPR032675">
    <property type="entry name" value="LRR_dom_sf"/>
</dbReference>
<evidence type="ECO:0000256" key="4">
    <source>
        <dbReference type="ARBA" id="ARBA00022614"/>
    </source>
</evidence>
<keyword evidence="3" id="KW-1003">Cell membrane</keyword>
<dbReference type="EMBL" id="BDQV01000404">
    <property type="protein sequence ID" value="GAY64366.1"/>
    <property type="molecule type" value="Genomic_DNA"/>
</dbReference>
<dbReference type="STRING" id="55188.A0A2H5QIB2"/>
<dbReference type="Pfam" id="PF00560">
    <property type="entry name" value="LRR_1"/>
    <property type="match status" value="4"/>
</dbReference>
<gene>
    <name evidence="12" type="ORF">CUMW_232970</name>
</gene>